<keyword evidence="1" id="KW-0732">Signal</keyword>
<keyword evidence="3" id="KW-1185">Reference proteome</keyword>
<evidence type="ECO:0000313" key="2">
    <source>
        <dbReference type="EMBL" id="RMZ93851.1"/>
    </source>
</evidence>
<evidence type="ECO:0000256" key="1">
    <source>
        <dbReference type="SAM" id="SignalP"/>
    </source>
</evidence>
<comment type="caution">
    <text evidence="2">The sequence shown here is derived from an EMBL/GenBank/DDBJ whole genome shotgun (WGS) entry which is preliminary data.</text>
</comment>
<feature type="chain" id="PRO_5018271600" evidence="1">
    <location>
        <begin position="32"/>
        <end position="86"/>
    </location>
</feature>
<accession>A0A3M7P426</accession>
<name>A0A3M7P426_BRAPC</name>
<sequence length="86" mass="10359">MAHFHSIQARTLTYLIQIVLIKLLSSRFNDAKSVPYFEVFDGFRKFFLNVENLYLFRRAWLDFRNDFGLICMHFEYSLSNDSCDDF</sequence>
<feature type="signal peptide" evidence="1">
    <location>
        <begin position="1"/>
        <end position="31"/>
    </location>
</feature>
<dbReference type="EMBL" id="REGN01013510">
    <property type="protein sequence ID" value="RMZ93851.1"/>
    <property type="molecule type" value="Genomic_DNA"/>
</dbReference>
<gene>
    <name evidence="2" type="ORF">BpHYR1_011022</name>
</gene>
<dbReference type="Proteomes" id="UP000276133">
    <property type="component" value="Unassembled WGS sequence"/>
</dbReference>
<dbReference type="AlphaFoldDB" id="A0A3M7P426"/>
<reference evidence="2 3" key="1">
    <citation type="journal article" date="2018" name="Sci. Rep.">
        <title>Genomic signatures of local adaptation to the degree of environmental predictability in rotifers.</title>
        <authorList>
            <person name="Franch-Gras L."/>
            <person name="Hahn C."/>
            <person name="Garcia-Roger E.M."/>
            <person name="Carmona M.J."/>
            <person name="Serra M."/>
            <person name="Gomez A."/>
        </authorList>
    </citation>
    <scope>NUCLEOTIDE SEQUENCE [LARGE SCALE GENOMIC DNA]</scope>
    <source>
        <strain evidence="2">HYR1</strain>
    </source>
</reference>
<proteinExistence type="predicted"/>
<organism evidence="2 3">
    <name type="scientific">Brachionus plicatilis</name>
    <name type="common">Marine rotifer</name>
    <name type="synonym">Brachionus muelleri</name>
    <dbReference type="NCBI Taxonomy" id="10195"/>
    <lineage>
        <taxon>Eukaryota</taxon>
        <taxon>Metazoa</taxon>
        <taxon>Spiralia</taxon>
        <taxon>Gnathifera</taxon>
        <taxon>Rotifera</taxon>
        <taxon>Eurotatoria</taxon>
        <taxon>Monogononta</taxon>
        <taxon>Pseudotrocha</taxon>
        <taxon>Ploima</taxon>
        <taxon>Brachionidae</taxon>
        <taxon>Brachionus</taxon>
    </lineage>
</organism>
<evidence type="ECO:0000313" key="3">
    <source>
        <dbReference type="Proteomes" id="UP000276133"/>
    </source>
</evidence>
<protein>
    <submittedName>
        <fullName evidence="2">Uncharacterized protein</fullName>
    </submittedName>
</protein>